<dbReference type="Proteomes" id="UP001295740">
    <property type="component" value="Unassembled WGS sequence"/>
</dbReference>
<evidence type="ECO:0000256" key="2">
    <source>
        <dbReference type="ARBA" id="ARBA00022980"/>
    </source>
</evidence>
<dbReference type="Pfam" id="PF00366">
    <property type="entry name" value="Ribosomal_S17"/>
    <property type="match status" value="1"/>
</dbReference>
<protein>
    <submittedName>
        <fullName evidence="5">Uu.00g138050.m01.CDS01</fullName>
    </submittedName>
</protein>
<dbReference type="GO" id="GO:0003735">
    <property type="term" value="F:structural constituent of ribosome"/>
    <property type="evidence" value="ECO:0007669"/>
    <property type="project" value="InterPro"/>
</dbReference>
<dbReference type="AlphaFoldDB" id="A0AAI8YL66"/>
<proteinExistence type="inferred from homology"/>
<dbReference type="InterPro" id="IPR012340">
    <property type="entry name" value="NA-bd_OB-fold"/>
</dbReference>
<gene>
    <name evidence="5" type="ORF">KHLLAP_LOCUS9247</name>
</gene>
<dbReference type="SUPFAM" id="SSF50249">
    <property type="entry name" value="Nucleic acid-binding proteins"/>
    <property type="match status" value="1"/>
</dbReference>
<keyword evidence="2" id="KW-0689">Ribosomal protein</keyword>
<feature type="region of interest" description="Disordered" evidence="4">
    <location>
        <begin position="154"/>
        <end position="173"/>
    </location>
</feature>
<organism evidence="5 6">
    <name type="scientific">Anthostomella pinea</name>
    <dbReference type="NCBI Taxonomy" id="933095"/>
    <lineage>
        <taxon>Eukaryota</taxon>
        <taxon>Fungi</taxon>
        <taxon>Dikarya</taxon>
        <taxon>Ascomycota</taxon>
        <taxon>Pezizomycotina</taxon>
        <taxon>Sordariomycetes</taxon>
        <taxon>Xylariomycetidae</taxon>
        <taxon>Xylariales</taxon>
        <taxon>Xylariaceae</taxon>
        <taxon>Anthostomella</taxon>
    </lineage>
</organism>
<accession>A0AAI8YL66</accession>
<dbReference type="EMBL" id="CAUWAG010000012">
    <property type="protein sequence ID" value="CAJ2508779.1"/>
    <property type="molecule type" value="Genomic_DNA"/>
</dbReference>
<sequence length="173" mass="19262">MATTEAAAAAAAAVRHATKELHGIVVSAGLMDKTVKVRLGGQRWEDRVQKWFKQPRFKLVHDPRNSVRKGDIIAIAGSWREAQHVRHVVKHIIAPHGEPIDERPPVPTIHERIEERAAKRAAKDVRRALRREVDSTVTASARLALEARKALVRMGARPKAVPRNPDTSLDDVD</sequence>
<evidence type="ECO:0000256" key="3">
    <source>
        <dbReference type="ARBA" id="ARBA00023274"/>
    </source>
</evidence>
<dbReference type="GO" id="GO:0005840">
    <property type="term" value="C:ribosome"/>
    <property type="evidence" value="ECO:0007669"/>
    <property type="project" value="UniProtKB-KW"/>
</dbReference>
<dbReference type="GO" id="GO:0006412">
    <property type="term" value="P:translation"/>
    <property type="evidence" value="ECO:0007669"/>
    <property type="project" value="InterPro"/>
</dbReference>
<reference evidence="5" key="1">
    <citation type="submission" date="2023-10" db="EMBL/GenBank/DDBJ databases">
        <authorList>
            <person name="Hackl T."/>
        </authorList>
    </citation>
    <scope>NUCLEOTIDE SEQUENCE</scope>
</reference>
<dbReference type="Gene3D" id="2.40.50.140">
    <property type="entry name" value="Nucleic acid-binding proteins"/>
    <property type="match status" value="1"/>
</dbReference>
<evidence type="ECO:0000256" key="1">
    <source>
        <dbReference type="ARBA" id="ARBA00010254"/>
    </source>
</evidence>
<keyword evidence="3" id="KW-0687">Ribonucleoprotein</keyword>
<keyword evidence="6" id="KW-1185">Reference proteome</keyword>
<comment type="caution">
    <text evidence="5">The sequence shown here is derived from an EMBL/GenBank/DDBJ whole genome shotgun (WGS) entry which is preliminary data.</text>
</comment>
<evidence type="ECO:0000313" key="5">
    <source>
        <dbReference type="EMBL" id="CAJ2508779.1"/>
    </source>
</evidence>
<dbReference type="GO" id="GO:1990904">
    <property type="term" value="C:ribonucleoprotein complex"/>
    <property type="evidence" value="ECO:0007669"/>
    <property type="project" value="UniProtKB-KW"/>
</dbReference>
<comment type="similarity">
    <text evidence="1">Belongs to the universal ribosomal protein uS17 family.</text>
</comment>
<dbReference type="InterPro" id="IPR000266">
    <property type="entry name" value="Ribosomal_uS17"/>
</dbReference>
<evidence type="ECO:0000313" key="6">
    <source>
        <dbReference type="Proteomes" id="UP001295740"/>
    </source>
</evidence>
<evidence type="ECO:0000256" key="4">
    <source>
        <dbReference type="SAM" id="MobiDB-lite"/>
    </source>
</evidence>
<name>A0AAI8YL66_9PEZI</name>